<protein>
    <submittedName>
        <fullName evidence="1">Uncharacterized protein</fullName>
    </submittedName>
</protein>
<evidence type="ECO:0000313" key="2">
    <source>
        <dbReference type="Proteomes" id="UP000238296"/>
    </source>
</evidence>
<sequence length="230" mass="25112">MITLERFSEPYSATGGLAAVGVLNQLGRPDTEPLEVLVREAIQNCWDAKRPDVGGIRVEIGRTNLEARQVAAVRECILVDPPLGLPLEAELRDGMQNLYVADFGTHGLVGPTRADDPSTPRDFVDFVRNIGQPPDKEFGGGSFGYGKAAFYIASRARTIVIDTLCTTTGNRLERRLIACGLGDNFTVDGRPYTGRHWWGRMSDGIPEPVLGREAATWQPCSVFPHAMTQA</sequence>
<proteinExistence type="predicted"/>
<dbReference type="Proteomes" id="UP000238296">
    <property type="component" value="Unassembled WGS sequence"/>
</dbReference>
<accession>A0A2S8BEQ6</accession>
<dbReference type="AlphaFoldDB" id="A0A2S8BEQ6"/>
<gene>
    <name evidence="1" type="ORF">C1Y40_04692</name>
</gene>
<evidence type="ECO:0000313" key="1">
    <source>
        <dbReference type="EMBL" id="PQM45151.1"/>
    </source>
</evidence>
<organism evidence="1 2">
    <name type="scientific">Mycobacterium talmoniae</name>
    <dbReference type="NCBI Taxonomy" id="1858794"/>
    <lineage>
        <taxon>Bacteria</taxon>
        <taxon>Bacillati</taxon>
        <taxon>Actinomycetota</taxon>
        <taxon>Actinomycetes</taxon>
        <taxon>Mycobacteriales</taxon>
        <taxon>Mycobacteriaceae</taxon>
        <taxon>Mycobacterium</taxon>
    </lineage>
</organism>
<name>A0A2S8BEQ6_9MYCO</name>
<dbReference type="EMBL" id="PPEA01000664">
    <property type="protein sequence ID" value="PQM45151.1"/>
    <property type="molecule type" value="Genomic_DNA"/>
</dbReference>
<comment type="caution">
    <text evidence="1">The sequence shown here is derived from an EMBL/GenBank/DDBJ whole genome shotgun (WGS) entry which is preliminary data.</text>
</comment>
<reference evidence="1 2" key="1">
    <citation type="journal article" date="2017" name="Int. J. Syst. Evol. Microbiol.">
        <title>Mycobacterium talmoniae sp. nov., a slowly growing mycobacterium isolated from human respiratory samples.</title>
        <authorList>
            <person name="Davidson R.M."/>
            <person name="DeGroote M.A."/>
            <person name="Marola J.L."/>
            <person name="Buss S."/>
            <person name="Jones V."/>
            <person name="McNeil M.R."/>
            <person name="Freifeld A.G."/>
            <person name="Elaine Epperson L."/>
            <person name="Hasan N.A."/>
            <person name="Jackson M."/>
            <person name="Iwen P.C."/>
            <person name="Salfinger M."/>
            <person name="Strong M."/>
        </authorList>
    </citation>
    <scope>NUCLEOTIDE SEQUENCE [LARGE SCALE GENOMIC DNA]</scope>
    <source>
        <strain evidence="1 2">ATCC BAA-2683</strain>
    </source>
</reference>